<proteinExistence type="predicted"/>
<feature type="non-terminal residue" evidence="2">
    <location>
        <position position="58"/>
    </location>
</feature>
<comment type="caution">
    <text evidence="2">The sequence shown here is derived from an EMBL/GenBank/DDBJ whole genome shotgun (WGS) entry which is preliminary data.</text>
</comment>
<feature type="compositionally biased region" description="Polar residues" evidence="1">
    <location>
        <begin position="31"/>
        <end position="44"/>
    </location>
</feature>
<dbReference type="AlphaFoldDB" id="A0AAD8ECE5"/>
<feature type="compositionally biased region" description="Basic and acidic residues" evidence="1">
    <location>
        <begin position="45"/>
        <end position="58"/>
    </location>
</feature>
<name>A0AAD8ECE5_DIPPU</name>
<dbReference type="Proteomes" id="UP001233999">
    <property type="component" value="Unassembled WGS sequence"/>
</dbReference>
<evidence type="ECO:0000313" key="3">
    <source>
        <dbReference type="Proteomes" id="UP001233999"/>
    </source>
</evidence>
<feature type="non-terminal residue" evidence="2">
    <location>
        <position position="1"/>
    </location>
</feature>
<feature type="region of interest" description="Disordered" evidence="1">
    <location>
        <begin position="31"/>
        <end position="58"/>
    </location>
</feature>
<organism evidence="2 3">
    <name type="scientific">Diploptera punctata</name>
    <name type="common">Pacific beetle cockroach</name>
    <dbReference type="NCBI Taxonomy" id="6984"/>
    <lineage>
        <taxon>Eukaryota</taxon>
        <taxon>Metazoa</taxon>
        <taxon>Ecdysozoa</taxon>
        <taxon>Arthropoda</taxon>
        <taxon>Hexapoda</taxon>
        <taxon>Insecta</taxon>
        <taxon>Pterygota</taxon>
        <taxon>Neoptera</taxon>
        <taxon>Polyneoptera</taxon>
        <taxon>Dictyoptera</taxon>
        <taxon>Blattodea</taxon>
        <taxon>Blaberoidea</taxon>
        <taxon>Blaberidae</taxon>
        <taxon>Diplopterinae</taxon>
        <taxon>Diploptera</taxon>
    </lineage>
</organism>
<dbReference type="EMBL" id="JASPKZ010007338">
    <property type="protein sequence ID" value="KAJ9584921.1"/>
    <property type="molecule type" value="Genomic_DNA"/>
</dbReference>
<sequence length="58" mass="6457">NAGNIDTLLPHKFSPISSNFSSIVDCRSGRSKLTSSRTSGWQSEMRTRRERCLTGETP</sequence>
<evidence type="ECO:0000313" key="2">
    <source>
        <dbReference type="EMBL" id="KAJ9584921.1"/>
    </source>
</evidence>
<keyword evidence="3" id="KW-1185">Reference proteome</keyword>
<evidence type="ECO:0000256" key="1">
    <source>
        <dbReference type="SAM" id="MobiDB-lite"/>
    </source>
</evidence>
<gene>
    <name evidence="2" type="ORF">L9F63_020727</name>
</gene>
<reference evidence="2" key="1">
    <citation type="journal article" date="2023" name="IScience">
        <title>Live-bearing cockroach genome reveals convergent evolutionary mechanisms linked to viviparity in insects and beyond.</title>
        <authorList>
            <person name="Fouks B."/>
            <person name="Harrison M.C."/>
            <person name="Mikhailova A.A."/>
            <person name="Marchal E."/>
            <person name="English S."/>
            <person name="Carruthers M."/>
            <person name="Jennings E.C."/>
            <person name="Chiamaka E.L."/>
            <person name="Frigard R.A."/>
            <person name="Pippel M."/>
            <person name="Attardo G.M."/>
            <person name="Benoit J.B."/>
            <person name="Bornberg-Bauer E."/>
            <person name="Tobe S.S."/>
        </authorList>
    </citation>
    <scope>NUCLEOTIDE SEQUENCE</scope>
    <source>
        <strain evidence="2">Stay&amp;Tobe</strain>
    </source>
</reference>
<reference evidence="2" key="2">
    <citation type="submission" date="2023-05" db="EMBL/GenBank/DDBJ databases">
        <authorList>
            <person name="Fouks B."/>
        </authorList>
    </citation>
    <scope>NUCLEOTIDE SEQUENCE</scope>
    <source>
        <strain evidence="2">Stay&amp;Tobe</strain>
        <tissue evidence="2">Testes</tissue>
    </source>
</reference>
<accession>A0AAD8ECE5</accession>
<protein>
    <submittedName>
        <fullName evidence="2">Uncharacterized protein</fullName>
    </submittedName>
</protein>